<evidence type="ECO:0000256" key="1">
    <source>
        <dbReference type="SAM" id="MobiDB-lite"/>
    </source>
</evidence>
<dbReference type="EMBL" id="JAHBAY010000030">
    <property type="protein sequence ID" value="MBT0774306.1"/>
    <property type="molecule type" value="Genomic_DNA"/>
</dbReference>
<protein>
    <recommendedName>
        <fullName evidence="4">DUF4145 domain-containing protein</fullName>
    </recommendedName>
</protein>
<reference evidence="2 3" key="1">
    <citation type="submission" date="2021-05" db="EMBL/GenBank/DDBJ databases">
        <title>Kineosporia and Streptomyces sp. nov. two new marine actinobacteria isolated from Coral.</title>
        <authorList>
            <person name="Buangrab K."/>
            <person name="Sutthacheep M."/>
            <person name="Yeemin T."/>
            <person name="Harunari E."/>
            <person name="Igarashi Y."/>
            <person name="Kanchanasin P."/>
            <person name="Tanasupawat S."/>
            <person name="Phongsopitanun W."/>
        </authorList>
    </citation>
    <scope>NUCLEOTIDE SEQUENCE [LARGE SCALE GENOMIC DNA]</scope>
    <source>
        <strain evidence="2 3">J2-2</strain>
    </source>
</reference>
<dbReference type="RefSeq" id="WP_214160846.1">
    <property type="nucleotide sequence ID" value="NZ_JAHBAY010000030.1"/>
</dbReference>
<evidence type="ECO:0000313" key="3">
    <source>
        <dbReference type="Proteomes" id="UP001197247"/>
    </source>
</evidence>
<comment type="caution">
    <text evidence="2">The sequence shown here is derived from an EMBL/GenBank/DDBJ whole genome shotgun (WGS) entry which is preliminary data.</text>
</comment>
<organism evidence="2 3">
    <name type="scientific">Kineosporia corallincola</name>
    <dbReference type="NCBI Taxonomy" id="2835133"/>
    <lineage>
        <taxon>Bacteria</taxon>
        <taxon>Bacillati</taxon>
        <taxon>Actinomycetota</taxon>
        <taxon>Actinomycetes</taxon>
        <taxon>Kineosporiales</taxon>
        <taxon>Kineosporiaceae</taxon>
        <taxon>Kineosporia</taxon>
    </lineage>
</organism>
<sequence>MNTNVVAVFELPVPIWLMSDSLNTIYPTGYGDLKFNVLTPDGRPPVGGPPDVPAIQQKFNPSGPQIVWALEYGAHIPDSLRPATALHRIAVAEVTGPSYDHIHWFTLEHQLAEYVNQWFDDVRTWVEVLTGQDLDPNHRVYDAEAVGTGLTFIDPSDNDALGMKITTPHIIPLQQQEWADILLYVRDGREPPLEEILSRDARAAHRRSADRRAIIDAATALEIALGRHVRSRTDLPENQQKRINERTALGTYVSIAKESDLQFAVSVERLTWLNGLRNNAAHRGAAPSHEEASIAIQIMMKFLGSHGQIRRTREPEPDGGELTPIIHE</sequence>
<evidence type="ECO:0000313" key="2">
    <source>
        <dbReference type="EMBL" id="MBT0774306.1"/>
    </source>
</evidence>
<proteinExistence type="predicted"/>
<name>A0ABS5TU37_9ACTN</name>
<feature type="region of interest" description="Disordered" evidence="1">
    <location>
        <begin position="309"/>
        <end position="328"/>
    </location>
</feature>
<keyword evidence="3" id="KW-1185">Reference proteome</keyword>
<dbReference type="Proteomes" id="UP001197247">
    <property type="component" value="Unassembled WGS sequence"/>
</dbReference>
<accession>A0ABS5TU37</accession>
<gene>
    <name evidence="2" type="ORF">KIH74_35510</name>
</gene>
<evidence type="ECO:0008006" key="4">
    <source>
        <dbReference type="Google" id="ProtNLM"/>
    </source>
</evidence>